<organism evidence="1 2">
    <name type="scientific">Hymenobacter coccineus</name>
    <dbReference type="NCBI Taxonomy" id="1908235"/>
    <lineage>
        <taxon>Bacteria</taxon>
        <taxon>Pseudomonadati</taxon>
        <taxon>Bacteroidota</taxon>
        <taxon>Cytophagia</taxon>
        <taxon>Cytophagales</taxon>
        <taxon>Hymenobacteraceae</taxon>
        <taxon>Hymenobacter</taxon>
    </lineage>
</organism>
<dbReference type="Proteomes" id="UP000177506">
    <property type="component" value="Unassembled WGS sequence"/>
</dbReference>
<keyword evidence="2" id="KW-1185">Reference proteome</keyword>
<sequence>MTKEKLFEAVKDLPETFELEDLFERLVLIKRIEEGLRQADNGETLTESEARAYLGRWLPGAGVAAA</sequence>
<dbReference type="RefSeq" id="WP_070739873.1">
    <property type="nucleotide sequence ID" value="NZ_MDZA01000021.1"/>
</dbReference>
<evidence type="ECO:0000313" key="1">
    <source>
        <dbReference type="EMBL" id="OGX91982.1"/>
    </source>
</evidence>
<dbReference type="EMBL" id="MDZA01000021">
    <property type="protein sequence ID" value="OGX91982.1"/>
    <property type="molecule type" value="Genomic_DNA"/>
</dbReference>
<gene>
    <name evidence="1" type="ORF">BEN49_17785</name>
</gene>
<name>A0A1G1TMA0_9BACT</name>
<reference evidence="1 2" key="1">
    <citation type="submission" date="2016-08" db="EMBL/GenBank/DDBJ databases">
        <title>Hymenobacter coccineus sp. nov., Hymenobacter lapidarius sp. nov. and Hymenobacter glacialis sp. nov., isolated from Antarctic soil.</title>
        <authorList>
            <person name="Sedlacek I."/>
            <person name="Kralova S."/>
            <person name="Kyrova K."/>
            <person name="Maslanova I."/>
            <person name="Stankova E."/>
            <person name="Vrbovska V."/>
            <person name="Nemec M."/>
            <person name="Bartak M."/>
            <person name="Svec P."/>
            <person name="Busse H.-J."/>
            <person name="Pantucek R."/>
        </authorList>
    </citation>
    <scope>NUCLEOTIDE SEQUENCE [LARGE SCALE GENOMIC DNA]</scope>
    <source>
        <strain evidence="1 2">CCM 8649</strain>
    </source>
</reference>
<comment type="caution">
    <text evidence="1">The sequence shown here is derived from an EMBL/GenBank/DDBJ whole genome shotgun (WGS) entry which is preliminary data.</text>
</comment>
<proteinExistence type="predicted"/>
<protein>
    <recommendedName>
        <fullName evidence="3">Prevent-host-death family protein</fullName>
    </recommendedName>
</protein>
<evidence type="ECO:0008006" key="3">
    <source>
        <dbReference type="Google" id="ProtNLM"/>
    </source>
</evidence>
<dbReference type="AlphaFoldDB" id="A0A1G1TMA0"/>
<evidence type="ECO:0000313" key="2">
    <source>
        <dbReference type="Proteomes" id="UP000177506"/>
    </source>
</evidence>
<accession>A0A1G1TMA0</accession>
<dbReference type="OrthoDB" id="799583at2"/>